<evidence type="ECO:0000313" key="1">
    <source>
        <dbReference type="EMBL" id="EJX00294.1"/>
    </source>
</evidence>
<name>J9G0D1_9ZZZZ</name>
<comment type="caution">
    <text evidence="1">The sequence shown here is derived from an EMBL/GenBank/DDBJ whole genome shotgun (WGS) entry which is preliminary data.</text>
</comment>
<organism evidence="1">
    <name type="scientific">gut metagenome</name>
    <dbReference type="NCBI Taxonomy" id="749906"/>
    <lineage>
        <taxon>unclassified sequences</taxon>
        <taxon>metagenomes</taxon>
        <taxon>organismal metagenomes</taxon>
    </lineage>
</organism>
<reference evidence="1" key="1">
    <citation type="journal article" date="2012" name="PLoS ONE">
        <title>Gene sets for utilization of primary and secondary nutrition supplies in the distal gut of endangered iberian lynx.</title>
        <authorList>
            <person name="Alcaide M."/>
            <person name="Messina E."/>
            <person name="Richter M."/>
            <person name="Bargiela R."/>
            <person name="Peplies J."/>
            <person name="Huws S.A."/>
            <person name="Newbold C.J."/>
            <person name="Golyshin P.N."/>
            <person name="Simon M.A."/>
            <person name="Lopez G."/>
            <person name="Yakimov M.M."/>
            <person name="Ferrer M."/>
        </authorList>
    </citation>
    <scope>NUCLEOTIDE SEQUENCE</scope>
</reference>
<gene>
    <name evidence="1" type="ORF">EVA_11599</name>
</gene>
<protein>
    <submittedName>
        <fullName evidence="1">Uncharacterized protein</fullName>
    </submittedName>
</protein>
<dbReference type="EMBL" id="AMCI01003437">
    <property type="protein sequence ID" value="EJX00294.1"/>
    <property type="molecule type" value="Genomic_DNA"/>
</dbReference>
<sequence length="40" mass="4442">MEFLPYCQQEYLPGMAPSGYAKAPLQFPAILAPYPSHAGW</sequence>
<accession>J9G0D1</accession>
<dbReference type="AlphaFoldDB" id="J9G0D1"/>
<proteinExistence type="predicted"/>